<feature type="chain" id="PRO_5006866591" evidence="1">
    <location>
        <begin position="25"/>
        <end position="138"/>
    </location>
</feature>
<sequence>MRTTRSTDPIFVVIICFDIILVTSERDDFPDQLPTFPLSFLWSVYCTKCTELQGRELHNPILLLRIYIVDFQITLGAICCSERKMGVPELTSEFGFKQGELVLLLIHVSCRKSMFITLFCLMRRHFEVFSWKSQDHQL</sequence>
<keyword evidence="1" id="KW-0732">Signal</keyword>
<name>A0A0V0IXQ9_SOLCH</name>
<evidence type="ECO:0000256" key="1">
    <source>
        <dbReference type="SAM" id="SignalP"/>
    </source>
</evidence>
<organism evidence="2">
    <name type="scientific">Solanum chacoense</name>
    <name type="common">Chaco potato</name>
    <dbReference type="NCBI Taxonomy" id="4108"/>
    <lineage>
        <taxon>Eukaryota</taxon>
        <taxon>Viridiplantae</taxon>
        <taxon>Streptophyta</taxon>
        <taxon>Embryophyta</taxon>
        <taxon>Tracheophyta</taxon>
        <taxon>Spermatophyta</taxon>
        <taxon>Magnoliopsida</taxon>
        <taxon>eudicotyledons</taxon>
        <taxon>Gunneridae</taxon>
        <taxon>Pentapetalae</taxon>
        <taxon>asterids</taxon>
        <taxon>lamiids</taxon>
        <taxon>Solanales</taxon>
        <taxon>Solanaceae</taxon>
        <taxon>Solanoideae</taxon>
        <taxon>Solaneae</taxon>
        <taxon>Solanum</taxon>
    </lineage>
</organism>
<protein>
    <submittedName>
        <fullName evidence="2">Putative ovule protein</fullName>
    </submittedName>
</protein>
<dbReference type="EMBL" id="GEDG01001067">
    <property type="protein sequence ID" value="JAP37319.1"/>
    <property type="molecule type" value="Transcribed_RNA"/>
</dbReference>
<evidence type="ECO:0000313" key="2">
    <source>
        <dbReference type="EMBL" id="JAP37319.1"/>
    </source>
</evidence>
<feature type="signal peptide" evidence="1">
    <location>
        <begin position="1"/>
        <end position="24"/>
    </location>
</feature>
<proteinExistence type="predicted"/>
<accession>A0A0V0IXQ9</accession>
<reference evidence="2" key="1">
    <citation type="submission" date="2015-12" db="EMBL/GenBank/DDBJ databases">
        <title>Gene expression during late stages of embryo sac development: a critical building block for successful pollen-pistil interactions.</title>
        <authorList>
            <person name="Liu Y."/>
            <person name="Joly V."/>
            <person name="Sabar M."/>
            <person name="Matton D.P."/>
        </authorList>
    </citation>
    <scope>NUCLEOTIDE SEQUENCE</scope>
</reference>
<dbReference type="AlphaFoldDB" id="A0A0V0IXQ9"/>